<gene>
    <name evidence="1" type="ORF">R3P38DRAFT_3104608</name>
</gene>
<dbReference type="EMBL" id="JAWWNJ010000137">
    <property type="protein sequence ID" value="KAK6984516.1"/>
    <property type="molecule type" value="Genomic_DNA"/>
</dbReference>
<sequence>MTQMQFKDISPDQLGPCNNPHCPNACGHYFPAPVEPGTLLVLTPCMWCPCHASQHVERRVPSVSVRPFPRSLNTLT</sequence>
<keyword evidence="2" id="KW-1185">Reference proteome</keyword>
<protein>
    <submittedName>
        <fullName evidence="1">Uncharacterized protein</fullName>
    </submittedName>
</protein>
<dbReference type="Proteomes" id="UP001362999">
    <property type="component" value="Unassembled WGS sequence"/>
</dbReference>
<name>A0AAV9ZJX8_9AGAR</name>
<comment type="caution">
    <text evidence="1">The sequence shown here is derived from an EMBL/GenBank/DDBJ whole genome shotgun (WGS) entry which is preliminary data.</text>
</comment>
<proteinExistence type="predicted"/>
<reference evidence="1 2" key="1">
    <citation type="journal article" date="2024" name="J Genomics">
        <title>Draft genome sequencing and assembly of Favolaschia claudopus CIRM-BRFM 2984 isolated from oak limbs.</title>
        <authorList>
            <person name="Navarro D."/>
            <person name="Drula E."/>
            <person name="Chaduli D."/>
            <person name="Cazenave R."/>
            <person name="Ahrendt S."/>
            <person name="Wang J."/>
            <person name="Lipzen A."/>
            <person name="Daum C."/>
            <person name="Barry K."/>
            <person name="Grigoriev I.V."/>
            <person name="Favel A."/>
            <person name="Rosso M.N."/>
            <person name="Martin F."/>
        </authorList>
    </citation>
    <scope>NUCLEOTIDE SEQUENCE [LARGE SCALE GENOMIC DNA]</scope>
    <source>
        <strain evidence="1 2">CIRM-BRFM 2984</strain>
    </source>
</reference>
<organism evidence="1 2">
    <name type="scientific">Favolaschia claudopus</name>
    <dbReference type="NCBI Taxonomy" id="2862362"/>
    <lineage>
        <taxon>Eukaryota</taxon>
        <taxon>Fungi</taxon>
        <taxon>Dikarya</taxon>
        <taxon>Basidiomycota</taxon>
        <taxon>Agaricomycotina</taxon>
        <taxon>Agaricomycetes</taxon>
        <taxon>Agaricomycetidae</taxon>
        <taxon>Agaricales</taxon>
        <taxon>Marasmiineae</taxon>
        <taxon>Mycenaceae</taxon>
        <taxon>Favolaschia</taxon>
    </lineage>
</organism>
<accession>A0AAV9ZJX8</accession>
<dbReference type="AlphaFoldDB" id="A0AAV9ZJX8"/>
<evidence type="ECO:0000313" key="2">
    <source>
        <dbReference type="Proteomes" id="UP001362999"/>
    </source>
</evidence>
<evidence type="ECO:0000313" key="1">
    <source>
        <dbReference type="EMBL" id="KAK6984516.1"/>
    </source>
</evidence>